<dbReference type="EMBL" id="CAUYUJ010015081">
    <property type="protein sequence ID" value="CAK0849677.1"/>
    <property type="molecule type" value="Genomic_DNA"/>
</dbReference>
<feature type="region of interest" description="Disordered" evidence="1">
    <location>
        <begin position="81"/>
        <end position="103"/>
    </location>
</feature>
<dbReference type="Proteomes" id="UP001189429">
    <property type="component" value="Unassembled WGS sequence"/>
</dbReference>
<keyword evidence="3" id="KW-1185">Reference proteome</keyword>
<evidence type="ECO:0000256" key="1">
    <source>
        <dbReference type="SAM" id="MobiDB-lite"/>
    </source>
</evidence>
<organism evidence="2 3">
    <name type="scientific">Prorocentrum cordatum</name>
    <dbReference type="NCBI Taxonomy" id="2364126"/>
    <lineage>
        <taxon>Eukaryota</taxon>
        <taxon>Sar</taxon>
        <taxon>Alveolata</taxon>
        <taxon>Dinophyceae</taxon>
        <taxon>Prorocentrales</taxon>
        <taxon>Prorocentraceae</taxon>
        <taxon>Prorocentrum</taxon>
    </lineage>
</organism>
<feature type="compositionally biased region" description="Low complexity" evidence="1">
    <location>
        <begin position="203"/>
        <end position="214"/>
    </location>
</feature>
<name>A0ABN9TU21_9DINO</name>
<reference evidence="2" key="1">
    <citation type="submission" date="2023-10" db="EMBL/GenBank/DDBJ databases">
        <authorList>
            <person name="Chen Y."/>
            <person name="Shah S."/>
            <person name="Dougan E. K."/>
            <person name="Thang M."/>
            <person name="Chan C."/>
        </authorList>
    </citation>
    <scope>NUCLEOTIDE SEQUENCE [LARGE SCALE GENOMIC DNA]</scope>
</reference>
<evidence type="ECO:0000313" key="3">
    <source>
        <dbReference type="Proteomes" id="UP001189429"/>
    </source>
</evidence>
<feature type="region of interest" description="Disordered" evidence="1">
    <location>
        <begin position="271"/>
        <end position="315"/>
    </location>
</feature>
<feature type="compositionally biased region" description="Basic and acidic residues" evidence="1">
    <location>
        <begin position="271"/>
        <end position="283"/>
    </location>
</feature>
<protein>
    <recommendedName>
        <fullName evidence="4">RanBP2-type domain-containing protein</fullName>
    </recommendedName>
</protein>
<sequence length="347" mass="37993">MAPPHFRSEQSLHQWYCKTCVGPRGTPWFNYADARECAKCKLGKGLCLLQGRKPGRSPSAWADSVLVQKLKQELAAASAKLKRAEAPPVEAEEELNGSDKDKQRLRELGELPKTVEGSADPHLARAKEAYVKEQAELKAKLAAARPLGQRLRDLGAQISRQQKLQEDQQRRLVGIREKLALLQEQEQAALQQLATLDTQMQELQEQQRQLQSQAPLPPQPEHGKGHLGEPIVGLGQTLAGLDQVPNSLGAEHGLSERLKEDLERLKQLSEEAKAKQQRERDEAAAAAAEAQRAPGGGPPAEGDAMEQDAADSAEFVEEIASAGGDKRRIEEIMAKHGCKRHKAVAAC</sequence>
<accession>A0ABN9TU21</accession>
<gene>
    <name evidence="2" type="ORF">PCOR1329_LOCUS42306</name>
</gene>
<feature type="compositionally biased region" description="Acidic residues" evidence="1">
    <location>
        <begin position="303"/>
        <end position="315"/>
    </location>
</feature>
<comment type="caution">
    <text evidence="2">The sequence shown here is derived from an EMBL/GenBank/DDBJ whole genome shotgun (WGS) entry which is preliminary data.</text>
</comment>
<proteinExistence type="predicted"/>
<feature type="compositionally biased region" description="Low complexity" evidence="1">
    <location>
        <begin position="284"/>
        <end position="293"/>
    </location>
</feature>
<evidence type="ECO:0000313" key="2">
    <source>
        <dbReference type="EMBL" id="CAK0849677.1"/>
    </source>
</evidence>
<feature type="region of interest" description="Disordered" evidence="1">
    <location>
        <begin position="203"/>
        <end position="231"/>
    </location>
</feature>
<evidence type="ECO:0008006" key="4">
    <source>
        <dbReference type="Google" id="ProtNLM"/>
    </source>
</evidence>